<sequence>MTPKALSRSPRRIAIAAAALAVGMGLAACEDGDDTAAPEPTVEESPSAEPSPEPSESEKAEEPEPTDPMELYDGCGGRFTTLRDFSTIAEQDPQELQALADEWAEHAATTPDDGLAEAAEKVAEQLAHAVENQDLYYPGTEESLELVKRNEDYVGVCNRLDGRFDE</sequence>
<name>A0ABV8TVV4_9ACTN</name>
<dbReference type="EMBL" id="JBHSDK010000007">
    <property type="protein sequence ID" value="MFC4334548.1"/>
    <property type="molecule type" value="Genomic_DNA"/>
</dbReference>
<dbReference type="Proteomes" id="UP001595823">
    <property type="component" value="Unassembled WGS sequence"/>
</dbReference>
<evidence type="ECO:0000313" key="3">
    <source>
        <dbReference type="EMBL" id="MFC4334548.1"/>
    </source>
</evidence>
<dbReference type="RefSeq" id="WP_380618348.1">
    <property type="nucleotide sequence ID" value="NZ_JBHSDK010000007.1"/>
</dbReference>
<proteinExistence type="predicted"/>
<protein>
    <submittedName>
        <fullName evidence="3">Uncharacterized protein</fullName>
    </submittedName>
</protein>
<feature type="signal peptide" evidence="2">
    <location>
        <begin position="1"/>
        <end position="27"/>
    </location>
</feature>
<dbReference type="PROSITE" id="PS51257">
    <property type="entry name" value="PROKAR_LIPOPROTEIN"/>
    <property type="match status" value="1"/>
</dbReference>
<feature type="region of interest" description="Disordered" evidence="1">
    <location>
        <begin position="30"/>
        <end position="71"/>
    </location>
</feature>
<accession>A0ABV8TVV4</accession>
<evidence type="ECO:0000256" key="2">
    <source>
        <dbReference type="SAM" id="SignalP"/>
    </source>
</evidence>
<keyword evidence="4" id="KW-1185">Reference proteome</keyword>
<evidence type="ECO:0000313" key="4">
    <source>
        <dbReference type="Proteomes" id="UP001595823"/>
    </source>
</evidence>
<evidence type="ECO:0000256" key="1">
    <source>
        <dbReference type="SAM" id="MobiDB-lite"/>
    </source>
</evidence>
<gene>
    <name evidence="3" type="ORF">ACFPET_04975</name>
</gene>
<organism evidence="3 4">
    <name type="scientific">Salininema proteolyticum</name>
    <dbReference type="NCBI Taxonomy" id="1607685"/>
    <lineage>
        <taxon>Bacteria</taxon>
        <taxon>Bacillati</taxon>
        <taxon>Actinomycetota</taxon>
        <taxon>Actinomycetes</taxon>
        <taxon>Glycomycetales</taxon>
        <taxon>Glycomycetaceae</taxon>
        <taxon>Salininema</taxon>
    </lineage>
</organism>
<comment type="caution">
    <text evidence="3">The sequence shown here is derived from an EMBL/GenBank/DDBJ whole genome shotgun (WGS) entry which is preliminary data.</text>
</comment>
<reference evidence="4" key="1">
    <citation type="journal article" date="2019" name="Int. J. Syst. Evol. Microbiol.">
        <title>The Global Catalogue of Microorganisms (GCM) 10K type strain sequencing project: providing services to taxonomists for standard genome sequencing and annotation.</title>
        <authorList>
            <consortium name="The Broad Institute Genomics Platform"/>
            <consortium name="The Broad Institute Genome Sequencing Center for Infectious Disease"/>
            <person name="Wu L."/>
            <person name="Ma J."/>
        </authorList>
    </citation>
    <scope>NUCLEOTIDE SEQUENCE [LARGE SCALE GENOMIC DNA]</scope>
    <source>
        <strain evidence="4">IBRC-M 10908</strain>
    </source>
</reference>
<feature type="chain" id="PRO_5047460560" evidence="2">
    <location>
        <begin position="28"/>
        <end position="166"/>
    </location>
</feature>
<keyword evidence="2" id="KW-0732">Signal</keyword>
<feature type="compositionally biased region" description="Low complexity" evidence="1">
    <location>
        <begin position="37"/>
        <end position="50"/>
    </location>
</feature>